<accession>A0ACB1AGP6</accession>
<evidence type="ECO:0000313" key="1">
    <source>
        <dbReference type="EMBL" id="CAK5089491.1"/>
    </source>
</evidence>
<keyword evidence="2" id="KW-1185">Reference proteome</keyword>
<reference evidence="1" key="1">
    <citation type="submission" date="2023-11" db="EMBL/GenBank/DDBJ databases">
        <authorList>
            <person name="Poullet M."/>
        </authorList>
    </citation>
    <scope>NUCLEOTIDE SEQUENCE</scope>
    <source>
        <strain evidence="1">E1834</strain>
    </source>
</reference>
<dbReference type="EMBL" id="CAVMJV010000077">
    <property type="protein sequence ID" value="CAK5089491.1"/>
    <property type="molecule type" value="Genomic_DNA"/>
</dbReference>
<protein>
    <submittedName>
        <fullName evidence="1">Uncharacterized protein</fullName>
    </submittedName>
</protein>
<dbReference type="Proteomes" id="UP001497535">
    <property type="component" value="Unassembled WGS sequence"/>
</dbReference>
<comment type="caution">
    <text evidence="1">The sequence shown here is derived from an EMBL/GenBank/DDBJ whole genome shotgun (WGS) entry which is preliminary data.</text>
</comment>
<proteinExistence type="predicted"/>
<evidence type="ECO:0000313" key="2">
    <source>
        <dbReference type="Proteomes" id="UP001497535"/>
    </source>
</evidence>
<name>A0ACB1AGP6_MELEN</name>
<organism evidence="1 2">
    <name type="scientific">Meloidogyne enterolobii</name>
    <name type="common">Root-knot nematode worm</name>
    <name type="synonym">Meloidogyne mayaguensis</name>
    <dbReference type="NCBI Taxonomy" id="390850"/>
    <lineage>
        <taxon>Eukaryota</taxon>
        <taxon>Metazoa</taxon>
        <taxon>Ecdysozoa</taxon>
        <taxon>Nematoda</taxon>
        <taxon>Chromadorea</taxon>
        <taxon>Rhabditida</taxon>
        <taxon>Tylenchina</taxon>
        <taxon>Tylenchomorpha</taxon>
        <taxon>Tylenchoidea</taxon>
        <taxon>Meloidogynidae</taxon>
        <taxon>Meloidogyninae</taxon>
        <taxon>Meloidogyne</taxon>
    </lineage>
</organism>
<sequence length="158" mass="18226">MSGKKLVEIIDKQRRKEDDETWTVHPTPGICVKFKKDSEPNLKRSLITNEDMGNPTSSNKFFINLAHCIEIPSPRKELWKDEEIIAKMMENNKNSFKIPMCVGEVENVEDHNGNISTKVDVIVNSEFFEKCIDNSEFFRQITLAAICEKIKVCRTSFL</sequence>
<gene>
    <name evidence="1" type="ORF">MENTE1834_LOCUS37204</name>
</gene>